<accession>A0A146K847</accession>
<dbReference type="GO" id="GO:0005509">
    <property type="term" value="F:calcium ion binding"/>
    <property type="evidence" value="ECO:0007669"/>
    <property type="project" value="InterPro"/>
</dbReference>
<dbReference type="PROSITE" id="PS50222">
    <property type="entry name" value="EF_HAND_2"/>
    <property type="match status" value="1"/>
</dbReference>
<gene>
    <name evidence="2" type="ORF">TPC1_14832</name>
</gene>
<evidence type="ECO:0000259" key="1">
    <source>
        <dbReference type="PROSITE" id="PS50222"/>
    </source>
</evidence>
<name>A0A146K847_9EUKA</name>
<dbReference type="EMBL" id="GDID01003574">
    <property type="protein sequence ID" value="JAP93032.1"/>
    <property type="molecule type" value="Transcribed_RNA"/>
</dbReference>
<feature type="domain" description="EF-hand" evidence="1">
    <location>
        <begin position="46"/>
        <end position="81"/>
    </location>
</feature>
<evidence type="ECO:0000313" key="2">
    <source>
        <dbReference type="EMBL" id="JAP93032.1"/>
    </source>
</evidence>
<dbReference type="InterPro" id="IPR002048">
    <property type="entry name" value="EF_hand_dom"/>
</dbReference>
<dbReference type="AlphaFoldDB" id="A0A146K847"/>
<sequence>KAIDPKYIENIRAIFQGNYIKIDIFSRTVQMFIPKKYQQTEQDFEDLASAILDLFEELDSDGDGGITWQDFISYYSQSTTEVEIAPPKQTRNTVFKNVQSQKAGISSKTGKIVMESVIQNCGDVPELPGTRIVGIENFNDQYY</sequence>
<reference evidence="2" key="1">
    <citation type="submission" date="2015-07" db="EMBL/GenBank/DDBJ databases">
        <title>Adaptation to a free-living lifestyle via gene acquisitions in the diplomonad Trepomonas sp. PC1.</title>
        <authorList>
            <person name="Xu F."/>
            <person name="Jerlstrom-Hultqvist J."/>
            <person name="Kolisko M."/>
            <person name="Simpson A.G.B."/>
            <person name="Roger A.J."/>
            <person name="Svard S.G."/>
            <person name="Andersson J.O."/>
        </authorList>
    </citation>
    <scope>NUCLEOTIDE SEQUENCE</scope>
    <source>
        <strain evidence="2">PC1</strain>
    </source>
</reference>
<dbReference type="InterPro" id="IPR011992">
    <property type="entry name" value="EF-hand-dom_pair"/>
</dbReference>
<dbReference type="Gene3D" id="1.10.238.10">
    <property type="entry name" value="EF-hand"/>
    <property type="match status" value="1"/>
</dbReference>
<dbReference type="SUPFAM" id="SSF47473">
    <property type="entry name" value="EF-hand"/>
    <property type="match status" value="1"/>
</dbReference>
<feature type="non-terminal residue" evidence="2">
    <location>
        <position position="143"/>
    </location>
</feature>
<protein>
    <recommendedName>
        <fullName evidence="1">EF-hand domain-containing protein</fullName>
    </recommendedName>
</protein>
<feature type="non-terminal residue" evidence="2">
    <location>
        <position position="1"/>
    </location>
</feature>
<proteinExistence type="predicted"/>
<organism evidence="2">
    <name type="scientific">Trepomonas sp. PC1</name>
    <dbReference type="NCBI Taxonomy" id="1076344"/>
    <lineage>
        <taxon>Eukaryota</taxon>
        <taxon>Metamonada</taxon>
        <taxon>Diplomonadida</taxon>
        <taxon>Hexamitidae</taxon>
        <taxon>Hexamitinae</taxon>
        <taxon>Trepomonas</taxon>
    </lineage>
</organism>